<accession>A0A098B6I6</accession>
<dbReference type="Pfam" id="PF18765">
    <property type="entry name" value="Polbeta"/>
    <property type="match status" value="1"/>
</dbReference>
<evidence type="ECO:0000259" key="1">
    <source>
        <dbReference type="Pfam" id="PF18765"/>
    </source>
</evidence>
<dbReference type="InterPro" id="IPR052548">
    <property type="entry name" value="Type_VII_TA_antitoxin"/>
</dbReference>
<gene>
    <name evidence="2" type="ORF">DPCES_3600</name>
</gene>
<protein>
    <submittedName>
        <fullName evidence="2">RelA/SpoT</fullName>
    </submittedName>
</protein>
<dbReference type="RefSeq" id="WP_208926081.1">
    <property type="nucleotide sequence ID" value="NZ_LK996017.1"/>
</dbReference>
<dbReference type="InterPro" id="IPR043519">
    <property type="entry name" value="NT_sf"/>
</dbReference>
<dbReference type="SUPFAM" id="SSF81301">
    <property type="entry name" value="Nucleotidyltransferase"/>
    <property type="match status" value="1"/>
</dbReference>
<dbReference type="CDD" id="cd05403">
    <property type="entry name" value="NT_KNTase_like"/>
    <property type="match status" value="1"/>
</dbReference>
<proteinExistence type="predicted"/>
<sequence length="107" mass="12089">MVKIPESVQDIIESYVQKIGKQIPIEKAILFGSYAKGNYDNESDIDIAIFSDYFVNLEGIDAFKLLFMPTLSYDKDLQPLAFTMDDYKDSLGVVEEIIKTGIEIPLT</sequence>
<dbReference type="Gene3D" id="3.30.460.10">
    <property type="entry name" value="Beta Polymerase, domain 2"/>
    <property type="match status" value="1"/>
</dbReference>
<dbReference type="InterPro" id="IPR041633">
    <property type="entry name" value="Polbeta"/>
</dbReference>
<dbReference type="AlphaFoldDB" id="A0A098B6I6"/>
<dbReference type="PANTHER" id="PTHR33933:SF1">
    <property type="entry name" value="PROTEIN ADENYLYLTRANSFERASE MNTA-RELATED"/>
    <property type="match status" value="1"/>
</dbReference>
<feature type="domain" description="Polymerase beta nucleotidyltransferase" evidence="1">
    <location>
        <begin position="21"/>
        <end position="104"/>
    </location>
</feature>
<dbReference type="EMBL" id="LK996017">
    <property type="protein sequence ID" value="CDX03486.1"/>
    <property type="molecule type" value="Genomic_DNA"/>
</dbReference>
<name>A0A098B6I6_DESHA</name>
<dbReference type="PANTHER" id="PTHR33933">
    <property type="entry name" value="NUCLEOTIDYLTRANSFERASE"/>
    <property type="match status" value="1"/>
</dbReference>
<evidence type="ECO:0000313" key="2">
    <source>
        <dbReference type="EMBL" id="CDX03486.1"/>
    </source>
</evidence>
<reference evidence="2" key="1">
    <citation type="submission" date="2014-07" db="EMBL/GenBank/DDBJ databases">
        <authorList>
            <person name="Hornung V.Bastian."/>
        </authorList>
    </citation>
    <scope>NUCLEOTIDE SEQUENCE</scope>
    <source>
        <strain evidence="2">PCE-S</strain>
    </source>
</reference>
<organism evidence="2">
    <name type="scientific">Desulfitobacterium hafniense</name>
    <name type="common">Desulfitobacterium frappieri</name>
    <dbReference type="NCBI Taxonomy" id="49338"/>
    <lineage>
        <taxon>Bacteria</taxon>
        <taxon>Bacillati</taxon>
        <taxon>Bacillota</taxon>
        <taxon>Clostridia</taxon>
        <taxon>Eubacteriales</taxon>
        <taxon>Desulfitobacteriaceae</taxon>
        <taxon>Desulfitobacterium</taxon>
    </lineage>
</organism>